<dbReference type="Gene3D" id="2.30.42.10">
    <property type="match status" value="2"/>
</dbReference>
<keyword evidence="10" id="KW-0574">Periplasm</keyword>
<feature type="domain" description="CRIB" evidence="20">
    <location>
        <begin position="173"/>
        <end position="186"/>
    </location>
</feature>
<keyword evidence="8 18" id="KW-0732">Signal</keyword>
<dbReference type="PRINTS" id="PR00834">
    <property type="entry name" value="PROTEASES2C"/>
</dbReference>
<proteinExistence type="inferred from homology"/>
<dbReference type="SUPFAM" id="SSF50156">
    <property type="entry name" value="PDZ domain-like"/>
    <property type="match status" value="2"/>
</dbReference>
<dbReference type="NCBIfam" id="TIGR02037">
    <property type="entry name" value="degP_htrA_DO"/>
    <property type="match status" value="1"/>
</dbReference>
<evidence type="ECO:0000256" key="5">
    <source>
        <dbReference type="ARBA" id="ARBA00013035"/>
    </source>
</evidence>
<evidence type="ECO:0000256" key="6">
    <source>
        <dbReference type="ARBA" id="ARBA00013958"/>
    </source>
</evidence>
<evidence type="ECO:0000256" key="14">
    <source>
        <dbReference type="ARBA" id="ARBA00032850"/>
    </source>
</evidence>
<feature type="binding site" evidence="16">
    <location>
        <position position="142"/>
    </location>
    <ligand>
        <name>substrate</name>
    </ligand>
</feature>
<protein>
    <recommendedName>
        <fullName evidence="6">Probable periplasmic serine endoprotease DegP-like</fullName>
        <ecNumber evidence="5">3.4.21.107</ecNumber>
    </recommendedName>
    <alternativeName>
        <fullName evidence="14">Protease Do</fullName>
    </alternativeName>
</protein>
<evidence type="ECO:0000256" key="3">
    <source>
        <dbReference type="ARBA" id="ARBA00004418"/>
    </source>
</evidence>
<dbReference type="InterPro" id="IPR000095">
    <property type="entry name" value="CRIB_dom"/>
</dbReference>
<keyword evidence="9" id="KW-0677">Repeat</keyword>
<dbReference type="PANTHER" id="PTHR22939:SF130">
    <property type="entry name" value="PERIPLASMIC SERINE ENDOPROTEASE DEGP-LIKE-RELATED"/>
    <property type="match status" value="1"/>
</dbReference>
<feature type="binding site" evidence="16">
    <location>
        <begin position="213"/>
        <end position="215"/>
    </location>
    <ligand>
        <name>substrate</name>
    </ligand>
</feature>
<evidence type="ECO:0000256" key="10">
    <source>
        <dbReference type="ARBA" id="ARBA00022764"/>
    </source>
</evidence>
<evidence type="ECO:0000256" key="7">
    <source>
        <dbReference type="ARBA" id="ARBA00022670"/>
    </source>
</evidence>
<evidence type="ECO:0000256" key="15">
    <source>
        <dbReference type="PIRSR" id="PIRSR611782-1"/>
    </source>
</evidence>
<keyword evidence="7 21" id="KW-0645">Protease</keyword>
<dbReference type="SUPFAM" id="SSF50494">
    <property type="entry name" value="Trypsin-like serine proteases"/>
    <property type="match status" value="1"/>
</dbReference>
<comment type="subcellular location">
    <subcellularLocation>
        <location evidence="3">Periplasm</location>
    </subcellularLocation>
</comment>
<evidence type="ECO:0000256" key="17">
    <source>
        <dbReference type="SAM" id="MobiDB-lite"/>
    </source>
</evidence>
<dbReference type="Pfam" id="PF13180">
    <property type="entry name" value="PDZ_2"/>
    <property type="match status" value="2"/>
</dbReference>
<evidence type="ECO:0000313" key="22">
    <source>
        <dbReference type="Proteomes" id="UP000198611"/>
    </source>
</evidence>
<dbReference type="Pfam" id="PF13365">
    <property type="entry name" value="Trypsin_2"/>
    <property type="match status" value="1"/>
</dbReference>
<dbReference type="PANTHER" id="PTHR22939">
    <property type="entry name" value="SERINE PROTEASE FAMILY S1C HTRA-RELATED"/>
    <property type="match status" value="1"/>
</dbReference>
<dbReference type="InterPro" id="IPR001940">
    <property type="entry name" value="Peptidase_S1C"/>
</dbReference>
<sequence length="479" mass="50905">MSMNARILRVAALALVTLFLVGTAAARSGLPDFTELVKEQKDAVVNISTTQKVEGGIPGMPPGMELPEGGPWDDLFRRFFGENGAPRREFETTSLGSGFIISADGYVLTNHHVIAEAESIRVRMSDRSEYEAEVVGSDPRSDIALLKVDAEGLPTVEMDDSGTVEVGEWVMAIGTPFGFEHSVSVGVVSALGRSLPNDAYVPFIQTDVAINPGNSGGPLFNLDGEVIGINSQIYSRTGGYQGVSFAIPADVAMEVVRDLREDGRVTRGWLGVLVQDVDRELAESFGMEQAAGALVAQVVPEGPAAEAGLKPGDVITEFNGEPLPESGSLPPLVGRSAPDEEATLTVLRNGEEREIEVTLGELPEEKEMARAHGGGSGKPDSASKGADRLGLRVEPVPGQLRQRLEIEGGVVIADVERGPAARIGLRRGDVISMIAGERIRGVDHFHEVVTGLEAGRQVPVLVHRGQGPRFMALEVPEAE</sequence>
<organism evidence="21 22">
    <name type="scientific">Thiohalospira halophila DSM 15071</name>
    <dbReference type="NCBI Taxonomy" id="1123397"/>
    <lineage>
        <taxon>Bacteria</taxon>
        <taxon>Pseudomonadati</taxon>
        <taxon>Pseudomonadota</taxon>
        <taxon>Gammaproteobacteria</taxon>
        <taxon>Thiohalospirales</taxon>
        <taxon>Thiohalospiraceae</taxon>
        <taxon>Thiohalospira</taxon>
    </lineage>
</organism>
<dbReference type="EC" id="3.4.21.107" evidence="5"/>
<keyword evidence="13" id="KW-0346">Stress response</keyword>
<dbReference type="PROSITE" id="PS50108">
    <property type="entry name" value="CRIB"/>
    <property type="match status" value="1"/>
</dbReference>
<evidence type="ECO:0000313" key="21">
    <source>
        <dbReference type="EMBL" id="SFC99692.1"/>
    </source>
</evidence>
<dbReference type="InterPro" id="IPR036034">
    <property type="entry name" value="PDZ_sf"/>
</dbReference>
<dbReference type="GO" id="GO:0006508">
    <property type="term" value="P:proteolysis"/>
    <property type="evidence" value="ECO:0007669"/>
    <property type="project" value="UniProtKB-KW"/>
</dbReference>
<dbReference type="InterPro" id="IPR011782">
    <property type="entry name" value="Pept_S1C_Do"/>
</dbReference>
<feature type="binding site" evidence="16">
    <location>
        <position position="112"/>
    </location>
    <ligand>
        <name>substrate</name>
    </ligand>
</feature>
<evidence type="ECO:0000256" key="13">
    <source>
        <dbReference type="ARBA" id="ARBA00023016"/>
    </source>
</evidence>
<evidence type="ECO:0000256" key="1">
    <source>
        <dbReference type="ARBA" id="ARBA00001772"/>
    </source>
</evidence>
<feature type="domain" description="PDZ" evidence="19">
    <location>
        <begin position="252"/>
        <end position="361"/>
    </location>
</feature>
<dbReference type="AlphaFoldDB" id="A0A1I1NQX0"/>
<dbReference type="GO" id="GO:0004252">
    <property type="term" value="F:serine-type endopeptidase activity"/>
    <property type="evidence" value="ECO:0007669"/>
    <property type="project" value="InterPro"/>
</dbReference>
<dbReference type="EMBL" id="FOMJ01000001">
    <property type="protein sequence ID" value="SFC99692.1"/>
    <property type="molecule type" value="Genomic_DNA"/>
</dbReference>
<dbReference type="Gene3D" id="2.40.10.120">
    <property type="match status" value="1"/>
</dbReference>
<evidence type="ECO:0000256" key="4">
    <source>
        <dbReference type="ARBA" id="ARBA00010541"/>
    </source>
</evidence>
<name>A0A1I1NQX0_9GAMM</name>
<comment type="catalytic activity">
    <reaction evidence="1">
        <text>Acts on substrates that are at least partially unfolded. The cleavage site P1 residue is normally between a pair of hydrophobic residues, such as Val-|-Val.</text>
        <dbReference type="EC" id="3.4.21.107"/>
    </reaction>
</comment>
<feature type="chain" id="PRO_5039111530" description="Probable periplasmic serine endoprotease DegP-like" evidence="18">
    <location>
        <begin position="27"/>
        <end position="479"/>
    </location>
</feature>
<comment type="function">
    <text evidence="2">Might be efficient in the degradation of transiently denatured and unfolded proteins which accumulate in the periplasm following stress conditions.</text>
</comment>
<evidence type="ECO:0000256" key="12">
    <source>
        <dbReference type="ARBA" id="ARBA00022825"/>
    </source>
</evidence>
<feature type="region of interest" description="Disordered" evidence="17">
    <location>
        <begin position="364"/>
        <end position="388"/>
    </location>
</feature>
<feature type="active site" description="Charge relay system" evidence="15">
    <location>
        <position position="142"/>
    </location>
</feature>
<feature type="active site" description="Charge relay system" evidence="15">
    <location>
        <position position="215"/>
    </location>
</feature>
<dbReference type="STRING" id="1123397.SAMN05660831_00380"/>
<evidence type="ECO:0000256" key="9">
    <source>
        <dbReference type="ARBA" id="ARBA00022737"/>
    </source>
</evidence>
<gene>
    <name evidence="21" type="ORF">SAMN05660831_00380</name>
</gene>
<evidence type="ECO:0000256" key="16">
    <source>
        <dbReference type="PIRSR" id="PIRSR611782-2"/>
    </source>
</evidence>
<keyword evidence="11" id="KW-0378">Hydrolase</keyword>
<evidence type="ECO:0000256" key="11">
    <source>
        <dbReference type="ARBA" id="ARBA00022801"/>
    </source>
</evidence>
<dbReference type="InterPro" id="IPR001478">
    <property type="entry name" value="PDZ"/>
</dbReference>
<dbReference type="Proteomes" id="UP000198611">
    <property type="component" value="Unassembled WGS sequence"/>
</dbReference>
<accession>A0A1I1NQX0</accession>
<reference evidence="21" key="1">
    <citation type="submission" date="2016-10" db="EMBL/GenBank/DDBJ databases">
        <authorList>
            <person name="de Groot N.N."/>
        </authorList>
    </citation>
    <scope>NUCLEOTIDE SEQUENCE [LARGE SCALE GENOMIC DNA]</scope>
    <source>
        <strain evidence="21">HL3</strain>
    </source>
</reference>
<evidence type="ECO:0000256" key="2">
    <source>
        <dbReference type="ARBA" id="ARBA00002610"/>
    </source>
</evidence>
<keyword evidence="22" id="KW-1185">Reference proteome</keyword>
<dbReference type="GO" id="GO:0042597">
    <property type="term" value="C:periplasmic space"/>
    <property type="evidence" value="ECO:0007669"/>
    <property type="project" value="UniProtKB-SubCell"/>
</dbReference>
<feature type="active site" description="Charge relay system" evidence="15">
    <location>
        <position position="112"/>
    </location>
</feature>
<evidence type="ECO:0000256" key="8">
    <source>
        <dbReference type="ARBA" id="ARBA00022729"/>
    </source>
</evidence>
<dbReference type="InterPro" id="IPR009003">
    <property type="entry name" value="Peptidase_S1_PA"/>
</dbReference>
<keyword evidence="12" id="KW-0720">Serine protease</keyword>
<evidence type="ECO:0000259" key="20">
    <source>
        <dbReference type="PROSITE" id="PS50108"/>
    </source>
</evidence>
<feature type="signal peptide" evidence="18">
    <location>
        <begin position="1"/>
        <end position="26"/>
    </location>
</feature>
<evidence type="ECO:0000256" key="18">
    <source>
        <dbReference type="SAM" id="SignalP"/>
    </source>
</evidence>
<comment type="similarity">
    <text evidence="4">Belongs to the peptidase S1C family.</text>
</comment>
<dbReference type="SMART" id="SM00228">
    <property type="entry name" value="PDZ"/>
    <property type="match status" value="2"/>
</dbReference>
<dbReference type="PROSITE" id="PS50106">
    <property type="entry name" value="PDZ"/>
    <property type="match status" value="2"/>
</dbReference>
<feature type="domain" description="PDZ" evidence="19">
    <location>
        <begin position="383"/>
        <end position="466"/>
    </location>
</feature>
<dbReference type="FunFam" id="2.40.10.120:FF:000007">
    <property type="entry name" value="Periplasmic serine endoprotease DegP-like"/>
    <property type="match status" value="1"/>
</dbReference>
<dbReference type="CDD" id="cd10839">
    <property type="entry name" value="cpPDZ1_DegP-like"/>
    <property type="match status" value="1"/>
</dbReference>
<evidence type="ECO:0000259" key="19">
    <source>
        <dbReference type="PROSITE" id="PS50106"/>
    </source>
</evidence>